<dbReference type="OrthoDB" id="4158435at2"/>
<feature type="transmembrane region" description="Helical" evidence="1">
    <location>
        <begin position="49"/>
        <end position="69"/>
    </location>
</feature>
<keyword evidence="1" id="KW-1133">Transmembrane helix</keyword>
<dbReference type="InterPro" id="IPR047789">
    <property type="entry name" value="CU044_5270-like"/>
</dbReference>
<organism evidence="2 3">
    <name type="scientific">Streptomyces violaceoruber</name>
    <dbReference type="NCBI Taxonomy" id="1935"/>
    <lineage>
        <taxon>Bacteria</taxon>
        <taxon>Bacillati</taxon>
        <taxon>Actinomycetota</taxon>
        <taxon>Actinomycetes</taxon>
        <taxon>Kitasatosporales</taxon>
        <taxon>Streptomycetaceae</taxon>
        <taxon>Streptomyces</taxon>
        <taxon>Streptomyces violaceoruber group</taxon>
    </lineage>
</organism>
<proteinExistence type="predicted"/>
<dbReference type="KEGG" id="svu:B1H20_21915"/>
<sequence length="331" mass="36507">MDEMTELRELRADAPVPDRAALAPGRKRLTDAIGGGGRRSYRLRTDWRIASLGAVAAVTAGALLFTQVLDVPAPRPSAPATVTGDLDLTSPAAALGRAADFLDRQEAPPEPRSDQWIYLREKNPEQEEGWAEVPAEVRERMDMGGYSPDSWVPYDDKAAENDASDTDYRTARESYRIAAGLPEEPRALLAKLREVFPSGDGEYGEREDEAEHSFRALYVLLQSYPLPPAAMARIYRAMATVEGVGVTDHLIRDASGRQVIAVTRAYDRNTRREILIDPVDYGYAGERDVVTRTHEAPRPEGLTPRVLKRGDILMNVARTRAAVVDAKGQKP</sequence>
<dbReference type="Proteomes" id="UP000192445">
    <property type="component" value="Chromosome"/>
</dbReference>
<accession>A0A1V0UFJ5</accession>
<dbReference type="EMBL" id="CP020570">
    <property type="protein sequence ID" value="ARF63738.1"/>
    <property type="molecule type" value="Genomic_DNA"/>
</dbReference>
<evidence type="ECO:0000313" key="2">
    <source>
        <dbReference type="EMBL" id="ARF63738.1"/>
    </source>
</evidence>
<reference evidence="2 3" key="1">
    <citation type="submission" date="2017-03" db="EMBL/GenBank/DDBJ databases">
        <title>Complete Genome Sequence of a natural compounds producer, Streptomyces violaceus S21.</title>
        <authorList>
            <person name="Zhong C."/>
            <person name="Zhao Z."/>
            <person name="Fu J."/>
            <person name="Zong G."/>
            <person name="Qin R."/>
            <person name="Cao G."/>
        </authorList>
    </citation>
    <scope>NUCLEOTIDE SEQUENCE [LARGE SCALE GENOMIC DNA]</scope>
    <source>
        <strain evidence="2 3">S21</strain>
    </source>
</reference>
<keyword evidence="1" id="KW-0812">Transmembrane</keyword>
<evidence type="ECO:0008006" key="4">
    <source>
        <dbReference type="Google" id="ProtNLM"/>
    </source>
</evidence>
<keyword evidence="1" id="KW-0472">Membrane</keyword>
<gene>
    <name evidence="2" type="ORF">B1H20_21915</name>
</gene>
<dbReference type="NCBIfam" id="NF038083">
    <property type="entry name" value="CU044_5270_fam"/>
    <property type="match status" value="1"/>
</dbReference>
<name>A0A1V0UFJ5_STRVN</name>
<evidence type="ECO:0000313" key="3">
    <source>
        <dbReference type="Proteomes" id="UP000192445"/>
    </source>
</evidence>
<protein>
    <recommendedName>
        <fullName evidence="4">CU044_5270 family protein</fullName>
    </recommendedName>
</protein>
<dbReference type="AlphaFoldDB" id="A0A1V0UFJ5"/>
<dbReference type="STRING" id="1935.B1H20_21915"/>
<evidence type="ECO:0000256" key="1">
    <source>
        <dbReference type="SAM" id="Phobius"/>
    </source>
</evidence>
<dbReference type="RefSeq" id="WP_083193139.1">
    <property type="nucleotide sequence ID" value="NZ_CP020570.1"/>
</dbReference>